<protein>
    <submittedName>
        <fullName evidence="1">Uncharacterized protein</fullName>
    </submittedName>
</protein>
<accession>A0A2V3IUS0</accession>
<dbReference type="Proteomes" id="UP000247409">
    <property type="component" value="Unassembled WGS sequence"/>
</dbReference>
<reference evidence="1 2" key="1">
    <citation type="journal article" date="2018" name="Mol. Biol. Evol.">
        <title>Analysis of the draft genome of the red seaweed Gracilariopsis chorda provides insights into genome size evolution in Rhodophyta.</title>
        <authorList>
            <person name="Lee J."/>
            <person name="Yang E.C."/>
            <person name="Graf L."/>
            <person name="Yang J.H."/>
            <person name="Qiu H."/>
            <person name="Zel Zion U."/>
            <person name="Chan C.X."/>
            <person name="Stephens T.G."/>
            <person name="Weber A.P.M."/>
            <person name="Boo G.H."/>
            <person name="Boo S.M."/>
            <person name="Kim K.M."/>
            <person name="Shin Y."/>
            <person name="Jung M."/>
            <person name="Lee S.J."/>
            <person name="Yim H.S."/>
            <person name="Lee J.H."/>
            <person name="Bhattacharya D."/>
            <person name="Yoon H.S."/>
        </authorList>
    </citation>
    <scope>NUCLEOTIDE SEQUENCE [LARGE SCALE GENOMIC DNA]</scope>
    <source>
        <strain evidence="1 2">SKKU-2015</strain>
        <tissue evidence="1">Whole body</tissue>
    </source>
</reference>
<evidence type="ECO:0000313" key="2">
    <source>
        <dbReference type="Proteomes" id="UP000247409"/>
    </source>
</evidence>
<gene>
    <name evidence="1" type="ORF">BWQ96_04398</name>
</gene>
<organism evidence="1 2">
    <name type="scientific">Gracilariopsis chorda</name>
    <dbReference type="NCBI Taxonomy" id="448386"/>
    <lineage>
        <taxon>Eukaryota</taxon>
        <taxon>Rhodophyta</taxon>
        <taxon>Florideophyceae</taxon>
        <taxon>Rhodymeniophycidae</taxon>
        <taxon>Gracilariales</taxon>
        <taxon>Gracilariaceae</taxon>
        <taxon>Gracilariopsis</taxon>
    </lineage>
</organism>
<dbReference type="AlphaFoldDB" id="A0A2V3IUS0"/>
<evidence type="ECO:0000313" key="1">
    <source>
        <dbReference type="EMBL" id="PXF45861.1"/>
    </source>
</evidence>
<dbReference type="EMBL" id="NBIV01000051">
    <property type="protein sequence ID" value="PXF45861.1"/>
    <property type="molecule type" value="Genomic_DNA"/>
</dbReference>
<keyword evidence="2" id="KW-1185">Reference proteome</keyword>
<comment type="caution">
    <text evidence="1">The sequence shown here is derived from an EMBL/GenBank/DDBJ whole genome shotgun (WGS) entry which is preliminary data.</text>
</comment>
<sequence length="48" mass="5443">MGREYSPEVAIALYGSEVVLPLNEWRSHSSRAVENKEEIEDLQLQVGL</sequence>
<proteinExistence type="predicted"/>
<name>A0A2V3IUS0_9FLOR</name>